<evidence type="ECO:0000256" key="3">
    <source>
        <dbReference type="ARBA" id="ARBA00023125"/>
    </source>
</evidence>
<dbReference type="Gene3D" id="1.10.10.10">
    <property type="entry name" value="Winged helix-like DNA-binding domain superfamily/Winged helix DNA-binding domain"/>
    <property type="match status" value="1"/>
</dbReference>
<dbReference type="PRINTS" id="PR00039">
    <property type="entry name" value="HTHLYSR"/>
</dbReference>
<dbReference type="EMBL" id="JAQQKW010000011">
    <property type="protein sequence ID" value="MDC7695775.1"/>
    <property type="molecule type" value="Genomic_DNA"/>
</dbReference>
<dbReference type="InterPro" id="IPR000847">
    <property type="entry name" value="LysR_HTH_N"/>
</dbReference>
<evidence type="ECO:0000313" key="6">
    <source>
        <dbReference type="EMBL" id="MDC7695775.1"/>
    </source>
</evidence>
<gene>
    <name evidence="6" type="ORF">PQU94_15970</name>
</gene>
<reference evidence="6 7" key="1">
    <citation type="submission" date="2023-01" db="EMBL/GenBank/DDBJ databases">
        <title>Novel species of the genus Asticcacaulis isolated from rivers.</title>
        <authorList>
            <person name="Lu H."/>
        </authorList>
    </citation>
    <scope>NUCLEOTIDE SEQUENCE [LARGE SCALE GENOMIC DNA]</scope>
    <source>
        <strain evidence="6 7">DXS10W</strain>
    </source>
</reference>
<dbReference type="InterPro" id="IPR036390">
    <property type="entry name" value="WH_DNA-bd_sf"/>
</dbReference>
<dbReference type="Pfam" id="PF00126">
    <property type="entry name" value="HTH_1"/>
    <property type="match status" value="1"/>
</dbReference>
<evidence type="ECO:0000313" key="7">
    <source>
        <dbReference type="Proteomes" id="UP001216595"/>
    </source>
</evidence>
<comment type="similarity">
    <text evidence="1">Belongs to the LysR transcriptional regulatory family.</text>
</comment>
<dbReference type="CDD" id="cd08417">
    <property type="entry name" value="PBP2_Nitroaromatics_like"/>
    <property type="match status" value="1"/>
</dbReference>
<evidence type="ECO:0000256" key="1">
    <source>
        <dbReference type="ARBA" id="ARBA00009437"/>
    </source>
</evidence>
<dbReference type="InterPro" id="IPR005119">
    <property type="entry name" value="LysR_subst-bd"/>
</dbReference>
<keyword evidence="2" id="KW-0805">Transcription regulation</keyword>
<dbReference type="PANTHER" id="PTHR30118">
    <property type="entry name" value="HTH-TYPE TRANSCRIPTIONAL REGULATOR LEUO-RELATED"/>
    <property type="match status" value="1"/>
</dbReference>
<dbReference type="RefSeq" id="WP_272742432.1">
    <property type="nucleotide sequence ID" value="NZ_JAQQKW010000011.1"/>
</dbReference>
<evidence type="ECO:0000259" key="5">
    <source>
        <dbReference type="PROSITE" id="PS50931"/>
    </source>
</evidence>
<dbReference type="Pfam" id="PF03466">
    <property type="entry name" value="LysR_substrate"/>
    <property type="match status" value="1"/>
</dbReference>
<comment type="caution">
    <text evidence="6">The sequence shown here is derived from an EMBL/GenBank/DDBJ whole genome shotgun (WGS) entry which is preliminary data.</text>
</comment>
<dbReference type="InterPro" id="IPR050389">
    <property type="entry name" value="LysR-type_TF"/>
</dbReference>
<keyword evidence="3" id="KW-0238">DNA-binding</keyword>
<organism evidence="6 7">
    <name type="scientific">Asticcacaulis currens</name>
    <dbReference type="NCBI Taxonomy" id="2984210"/>
    <lineage>
        <taxon>Bacteria</taxon>
        <taxon>Pseudomonadati</taxon>
        <taxon>Pseudomonadota</taxon>
        <taxon>Alphaproteobacteria</taxon>
        <taxon>Caulobacterales</taxon>
        <taxon>Caulobacteraceae</taxon>
        <taxon>Asticcacaulis</taxon>
    </lineage>
</organism>
<evidence type="ECO:0000256" key="2">
    <source>
        <dbReference type="ARBA" id="ARBA00023015"/>
    </source>
</evidence>
<dbReference type="Gene3D" id="3.40.190.10">
    <property type="entry name" value="Periplasmic binding protein-like II"/>
    <property type="match status" value="2"/>
</dbReference>
<dbReference type="InterPro" id="IPR036388">
    <property type="entry name" value="WH-like_DNA-bd_sf"/>
</dbReference>
<keyword evidence="4" id="KW-0804">Transcription</keyword>
<dbReference type="SUPFAM" id="SSF53850">
    <property type="entry name" value="Periplasmic binding protein-like II"/>
    <property type="match status" value="1"/>
</dbReference>
<dbReference type="SUPFAM" id="SSF46785">
    <property type="entry name" value="Winged helix' DNA-binding domain"/>
    <property type="match status" value="1"/>
</dbReference>
<proteinExistence type="inferred from homology"/>
<accession>A0ABT5IHV2</accession>
<keyword evidence="7" id="KW-1185">Reference proteome</keyword>
<evidence type="ECO:0000256" key="4">
    <source>
        <dbReference type="ARBA" id="ARBA00023163"/>
    </source>
</evidence>
<name>A0ABT5IHV2_9CAUL</name>
<dbReference type="Proteomes" id="UP001216595">
    <property type="component" value="Unassembled WGS sequence"/>
</dbReference>
<dbReference type="PANTHER" id="PTHR30118:SF15">
    <property type="entry name" value="TRANSCRIPTIONAL REGULATORY PROTEIN"/>
    <property type="match status" value="1"/>
</dbReference>
<feature type="domain" description="HTH lysR-type" evidence="5">
    <location>
        <begin position="9"/>
        <end position="66"/>
    </location>
</feature>
<sequence length="307" mass="33486">MQNKNLAAVDLDLLPVLEALLRRRNVTHAAQEVGLSQPAVSRALSRLRDLFDDPLLIRTGGGLTLTPKAERLAPQVAAALEGLRGLFREAGFDPAQERRTIRLVASDVHAVLLLPPLMARLAHEAPGIDVQVSAYGPDTVTRMQQGRLDLAFALETTPLPVGTETLPLGEDRLALVMRRGHPLADRPVTPEDYERFPHAAISIFGDGQSELDAALAARGLSRQIALTTPYFMAALATVGHSDLLTTLSAALAQRMADSFGLVCRPTPLAPEPMRLVLVWDRLRGRDPALIWFRERLRDVAAEVYSVT</sequence>
<dbReference type="PROSITE" id="PS50931">
    <property type="entry name" value="HTH_LYSR"/>
    <property type="match status" value="1"/>
</dbReference>
<dbReference type="InterPro" id="IPR037402">
    <property type="entry name" value="YidZ_PBP2"/>
</dbReference>
<protein>
    <submittedName>
        <fullName evidence="6">LysR family transcriptional regulator</fullName>
    </submittedName>
</protein>